<feature type="compositionally biased region" description="Basic and acidic residues" evidence="1">
    <location>
        <begin position="314"/>
        <end position="326"/>
    </location>
</feature>
<dbReference type="AlphaFoldDB" id="A0A017SQ37"/>
<protein>
    <recommendedName>
        <fullName evidence="2">Nitrogen regulatory protein areA GATA-like domain-containing protein</fullName>
    </recommendedName>
</protein>
<feature type="compositionally biased region" description="Basic and acidic residues" evidence="1">
    <location>
        <begin position="334"/>
        <end position="348"/>
    </location>
</feature>
<evidence type="ECO:0000256" key="1">
    <source>
        <dbReference type="SAM" id="MobiDB-lite"/>
    </source>
</evidence>
<feature type="compositionally biased region" description="Low complexity" evidence="1">
    <location>
        <begin position="289"/>
        <end position="310"/>
    </location>
</feature>
<dbReference type="EMBL" id="KK088413">
    <property type="protein sequence ID" value="EYE98395.1"/>
    <property type="molecule type" value="Genomic_DNA"/>
</dbReference>
<dbReference type="Proteomes" id="UP000019804">
    <property type="component" value="Unassembled WGS sequence"/>
</dbReference>
<feature type="region of interest" description="Disordered" evidence="1">
    <location>
        <begin position="111"/>
        <end position="170"/>
    </location>
</feature>
<keyword evidence="4" id="KW-1185">Reference proteome</keyword>
<feature type="region of interest" description="Disordered" evidence="1">
    <location>
        <begin position="410"/>
        <end position="440"/>
    </location>
</feature>
<organism evidence="3 4">
    <name type="scientific">Aspergillus ruber (strain CBS 135680)</name>
    <dbReference type="NCBI Taxonomy" id="1388766"/>
    <lineage>
        <taxon>Eukaryota</taxon>
        <taxon>Fungi</taxon>
        <taxon>Dikarya</taxon>
        <taxon>Ascomycota</taxon>
        <taxon>Pezizomycotina</taxon>
        <taxon>Eurotiomycetes</taxon>
        <taxon>Eurotiomycetidae</taxon>
        <taxon>Eurotiales</taxon>
        <taxon>Aspergillaceae</taxon>
        <taxon>Aspergillus</taxon>
        <taxon>Aspergillus subgen. Aspergillus</taxon>
    </lineage>
</organism>
<feature type="region of interest" description="Disordered" evidence="1">
    <location>
        <begin position="183"/>
        <end position="396"/>
    </location>
</feature>
<feature type="compositionally biased region" description="Low complexity" evidence="1">
    <location>
        <begin position="385"/>
        <end position="396"/>
    </location>
</feature>
<dbReference type="RefSeq" id="XP_040642083.1">
    <property type="nucleotide sequence ID" value="XM_040780902.1"/>
</dbReference>
<dbReference type="HOGENOM" id="CLU_426971_0_0_1"/>
<accession>A0A017SQ37</accession>
<name>A0A017SQ37_ASPRC</name>
<dbReference type="STRING" id="1388766.A0A017SQ37"/>
<evidence type="ECO:0000313" key="4">
    <source>
        <dbReference type="Proteomes" id="UP000019804"/>
    </source>
</evidence>
<feature type="compositionally biased region" description="Low complexity" evidence="1">
    <location>
        <begin position="212"/>
        <end position="238"/>
    </location>
</feature>
<dbReference type="InterPro" id="IPR013860">
    <property type="entry name" value="AreA_GATA"/>
</dbReference>
<dbReference type="OrthoDB" id="5424234at2759"/>
<feature type="compositionally biased region" description="Basic residues" evidence="1">
    <location>
        <begin position="255"/>
        <end position="267"/>
    </location>
</feature>
<feature type="compositionally biased region" description="Polar residues" evidence="1">
    <location>
        <begin position="413"/>
        <end position="423"/>
    </location>
</feature>
<dbReference type="Pfam" id="PF08550">
    <property type="entry name" value="GATA_AreA"/>
    <property type="match status" value="1"/>
</dbReference>
<evidence type="ECO:0000313" key="3">
    <source>
        <dbReference type="EMBL" id="EYE98395.1"/>
    </source>
</evidence>
<proteinExistence type="predicted"/>
<gene>
    <name evidence="3" type="ORF">EURHEDRAFT_408732</name>
</gene>
<feature type="compositionally biased region" description="Polar residues" evidence="1">
    <location>
        <begin position="127"/>
        <end position="147"/>
    </location>
</feature>
<sequence length="641" mass="71020">MDLPKGLVTTFPRIPSHLEDPNVIDALDIARLWKVYHTNPAVHNNDSGHRLENFFWRVWGNERLRCSLQGETLATLFVNIAESQARKFSSSSIVKLKPLGNMSSEVTISDVSAQLPPTPPTEENESDNVTRNSNGRSNSDPIPNANANIRDPLPPILKKPKSLNGNGSPQKKARLLLTGIGGQHVTRKPSNPLTPISPPPFAAVSKEGQNSTTATTTTTDNNTATDTNTTTNTTAATTRGQYQSQKRPHFVASKTNKRRPVLGRRRTSQTAVPRYEAKGDYFAQGNASTHTNTSTCMNTTTNTNTNTRTTVGFSRDHDDSDLKEQKPASPAGEEEVKYCEKTTQKESSDSESPVPPDQKNQQSKQNERTESPNEPQPSNGKYASPDDPNLKNLPPNLVSNLKLLLTQQKPTTNAAATKPNNPKTRPKQIPYPSTTTNATTNRLNNHEREHLRRLKSTTYIHQLQLQLQQHQQPAKLVDDHFRVRFVEELQREEKFLNAVNSLPEEERSAVLEGHSGRSKAPRLPRTSWVEVTGGVDAGVKREGSVETIGTIQQERSEADTNDHDDGWSFTGEDGGGWTADDAQDNYPDTQVDAVPFKFEGMSYTSSWRAACRLQVPGQLTVMLRAEQYGYRGDTGVVDRSY</sequence>
<reference evidence="4" key="1">
    <citation type="journal article" date="2014" name="Nat. Commun.">
        <title>Genomic adaptations of the halophilic Dead Sea filamentous fungus Eurotium rubrum.</title>
        <authorList>
            <person name="Kis-Papo T."/>
            <person name="Weig A.R."/>
            <person name="Riley R."/>
            <person name="Persoh D."/>
            <person name="Salamov A."/>
            <person name="Sun H."/>
            <person name="Lipzen A."/>
            <person name="Wasser S.P."/>
            <person name="Rambold G."/>
            <person name="Grigoriev I.V."/>
            <person name="Nevo E."/>
        </authorList>
    </citation>
    <scope>NUCLEOTIDE SEQUENCE [LARGE SCALE GENOMIC DNA]</scope>
    <source>
        <strain evidence="4">CBS 135680</strain>
    </source>
</reference>
<feature type="domain" description="Nitrogen regulatory protein areA GATA-like" evidence="2">
    <location>
        <begin position="32"/>
        <end position="60"/>
    </location>
</feature>
<dbReference type="GeneID" id="63696026"/>
<evidence type="ECO:0000259" key="2">
    <source>
        <dbReference type="Pfam" id="PF08550"/>
    </source>
</evidence>
<feature type="compositionally biased region" description="Polar residues" evidence="1">
    <location>
        <begin position="372"/>
        <end position="381"/>
    </location>
</feature>